<dbReference type="EMBL" id="CP059732">
    <property type="protein sequence ID" value="QMW07211.1"/>
    <property type="molecule type" value="Genomic_DNA"/>
</dbReference>
<dbReference type="KEGG" id="sfol:H3H32_36605"/>
<organism evidence="1 2">
    <name type="scientific">Spirosoma foliorum</name>
    <dbReference type="NCBI Taxonomy" id="2710596"/>
    <lineage>
        <taxon>Bacteria</taxon>
        <taxon>Pseudomonadati</taxon>
        <taxon>Bacteroidota</taxon>
        <taxon>Cytophagia</taxon>
        <taxon>Cytophagales</taxon>
        <taxon>Cytophagaceae</taxon>
        <taxon>Spirosoma</taxon>
    </lineage>
</organism>
<evidence type="ECO:0000313" key="2">
    <source>
        <dbReference type="Proteomes" id="UP000515369"/>
    </source>
</evidence>
<evidence type="ECO:0000313" key="1">
    <source>
        <dbReference type="EMBL" id="QMW07211.1"/>
    </source>
</evidence>
<reference evidence="1 2" key="1">
    <citation type="submission" date="2020-07" db="EMBL/GenBank/DDBJ databases">
        <title>Spirosoma foliorum sp. nov., isolated from the leaves on the Nejang mountain Korea, Republic of.</title>
        <authorList>
            <person name="Ho H."/>
            <person name="Lee Y.-J."/>
            <person name="Nurcahyanto D.-A."/>
            <person name="Kim S.-G."/>
        </authorList>
    </citation>
    <scope>NUCLEOTIDE SEQUENCE [LARGE SCALE GENOMIC DNA]</scope>
    <source>
        <strain evidence="1 2">PL0136</strain>
    </source>
</reference>
<keyword evidence="2" id="KW-1185">Reference proteome</keyword>
<dbReference type="Pfam" id="PF13573">
    <property type="entry name" value="SprB"/>
    <property type="match status" value="2"/>
</dbReference>
<accession>A0A7G5H7W9</accession>
<sequence length="494" mass="53803">MYADTVRCFGETNGRVQLLAGGGVSGYRYAIDTTRYYADPVFGDLKAGTYTFWVKDQNGCRQSTSLPVTEPVKMRLSLTDRIDPLCAGDQNGIINVAASGGNSGYTYWLDNRLSQSTGRFVGLTQAEYTLKAVDRRGCEDTIQRVVLTWPKSLAAAIQTQTPRCFGDANGSVGIQLTGGVTPYGATLLTGSQSVSAVVVGDSLRFSTLAANSYEVTTHDAHGCQLRIPVRVAAPQAINPILLGDSSTTCRGQLVKLDANNPNLAVVWYLDGRELTRQPVLSATQPGTYSVSVTNATGCVRTATYVLRNSSKALQADFLIPTQAFVGDTIVALDITKPQPEKINWILPPEAFTTQLQPTTTSFVIIAEGTYPIQMEAFSGDCHNLALHDIQVFQRDSAGQTDPRLGYQDYNLIENVEISPNPNYGRFTVKVKLSRIEKVEIRLIRVTTGEVVYTASDAEKKDYSFSINIHAKQDVYVLQVNAAHSQVSSRVLILN</sequence>
<dbReference type="AlphaFoldDB" id="A0A7G5H7W9"/>
<protein>
    <submittedName>
        <fullName evidence="1">SprB repeat-containing protein</fullName>
    </submittedName>
</protein>
<dbReference type="Proteomes" id="UP000515369">
    <property type="component" value="Chromosome"/>
</dbReference>
<gene>
    <name evidence="1" type="ORF">H3H32_36605</name>
</gene>
<name>A0A7G5H7W9_9BACT</name>
<proteinExistence type="predicted"/>
<dbReference type="InterPro" id="IPR025667">
    <property type="entry name" value="SprB_repeat"/>
</dbReference>